<evidence type="ECO:0000256" key="6">
    <source>
        <dbReference type="SAM" id="Phobius"/>
    </source>
</evidence>
<keyword evidence="5 6" id="KW-0472">Membrane</keyword>
<dbReference type="GO" id="GO:0006865">
    <property type="term" value="P:amino acid transport"/>
    <property type="evidence" value="ECO:0007669"/>
    <property type="project" value="InterPro"/>
</dbReference>
<feature type="transmembrane region" description="Helical" evidence="6">
    <location>
        <begin position="182"/>
        <end position="202"/>
    </location>
</feature>
<dbReference type="EMBL" id="NMUE01000051">
    <property type="protein sequence ID" value="RFA93907.1"/>
    <property type="molecule type" value="Genomic_DNA"/>
</dbReference>
<dbReference type="Proteomes" id="UP000257123">
    <property type="component" value="Unassembled WGS sequence"/>
</dbReference>
<accession>A0A371QZ59</accession>
<protein>
    <submittedName>
        <fullName evidence="8">Lysine transporter LysE</fullName>
    </submittedName>
</protein>
<keyword evidence="3 6" id="KW-0812">Transmembrane</keyword>
<dbReference type="EMBL" id="NMUF01000043">
    <property type="protein sequence ID" value="RFA96120.1"/>
    <property type="molecule type" value="Genomic_DNA"/>
</dbReference>
<dbReference type="PANTHER" id="PTHR38825">
    <property type="entry name" value="LYSINE EXPORTER PROTEIN (LYSE/YGGA)"/>
    <property type="match status" value="1"/>
</dbReference>
<evidence type="ECO:0000313" key="9">
    <source>
        <dbReference type="Proteomes" id="UP000256877"/>
    </source>
</evidence>
<evidence type="ECO:0000313" key="10">
    <source>
        <dbReference type="Proteomes" id="UP000257123"/>
    </source>
</evidence>
<dbReference type="OrthoDB" id="121309at2157"/>
<dbReference type="PANTHER" id="PTHR38825:SF1">
    <property type="entry name" value="TRANSPORTER, LYSE FAMILY"/>
    <property type="match status" value="1"/>
</dbReference>
<dbReference type="Proteomes" id="UP000256877">
    <property type="component" value="Unassembled WGS sequence"/>
</dbReference>
<proteinExistence type="predicted"/>
<keyword evidence="4 6" id="KW-1133">Transmembrane helix</keyword>
<dbReference type="RefSeq" id="WP_116421858.1">
    <property type="nucleotide sequence ID" value="NZ_NMUE01000051.1"/>
</dbReference>
<name>A0A371QZ59_9CREN</name>
<keyword evidence="2" id="KW-1003">Cell membrane</keyword>
<evidence type="ECO:0000313" key="7">
    <source>
        <dbReference type="EMBL" id="RFA93907.1"/>
    </source>
</evidence>
<evidence type="ECO:0000313" key="8">
    <source>
        <dbReference type="EMBL" id="RFA96120.1"/>
    </source>
</evidence>
<organism evidence="8 9">
    <name type="scientific">Pyrobaculum aerophilum</name>
    <dbReference type="NCBI Taxonomy" id="13773"/>
    <lineage>
        <taxon>Archaea</taxon>
        <taxon>Thermoproteota</taxon>
        <taxon>Thermoprotei</taxon>
        <taxon>Thermoproteales</taxon>
        <taxon>Thermoproteaceae</taxon>
        <taxon>Pyrobaculum</taxon>
    </lineage>
</organism>
<reference evidence="9 10" key="1">
    <citation type="submission" date="2017-07" db="EMBL/GenBank/DDBJ databases">
        <title>Draft genome sequence of aerobic hyperthermophilic archaea, Pyrobaculum aerophilum YKB31 and YKB32.</title>
        <authorList>
            <person name="Mochizuki T."/>
            <person name="Berliner A.J."/>
            <person name="Yoshida-Takashima Y."/>
            <person name="Takaki Y."/>
            <person name="Nunoura T."/>
            <person name="Takai K."/>
        </authorList>
    </citation>
    <scope>NUCLEOTIDE SEQUENCE [LARGE SCALE GENOMIC DNA]</scope>
    <source>
        <strain evidence="7 10">YKB31</strain>
        <strain evidence="8 9">YKB32</strain>
    </source>
</reference>
<evidence type="ECO:0000256" key="5">
    <source>
        <dbReference type="ARBA" id="ARBA00023136"/>
    </source>
</evidence>
<evidence type="ECO:0000256" key="1">
    <source>
        <dbReference type="ARBA" id="ARBA00004651"/>
    </source>
</evidence>
<dbReference type="AlphaFoldDB" id="A0A371QZ59"/>
<evidence type="ECO:0000256" key="3">
    <source>
        <dbReference type="ARBA" id="ARBA00022692"/>
    </source>
</evidence>
<comment type="caution">
    <text evidence="8">The sequence shown here is derived from an EMBL/GenBank/DDBJ whole genome shotgun (WGS) entry which is preliminary data.</text>
</comment>
<dbReference type="InterPro" id="IPR001123">
    <property type="entry name" value="LeuE-type"/>
</dbReference>
<feature type="transmembrane region" description="Helical" evidence="6">
    <location>
        <begin position="146"/>
        <end position="170"/>
    </location>
</feature>
<feature type="transmembrane region" description="Helical" evidence="6">
    <location>
        <begin position="117"/>
        <end position="139"/>
    </location>
</feature>
<feature type="transmembrane region" description="Helical" evidence="6">
    <location>
        <begin position="42"/>
        <end position="62"/>
    </location>
</feature>
<feature type="transmembrane region" description="Helical" evidence="6">
    <location>
        <begin position="74"/>
        <end position="97"/>
    </location>
</feature>
<evidence type="ECO:0000256" key="4">
    <source>
        <dbReference type="ARBA" id="ARBA00022989"/>
    </source>
</evidence>
<gene>
    <name evidence="7" type="ORF">CGL51_11830</name>
    <name evidence="8" type="ORF">CGL52_11575</name>
</gene>
<evidence type="ECO:0000256" key="2">
    <source>
        <dbReference type="ARBA" id="ARBA00022475"/>
    </source>
</evidence>
<sequence length="206" mass="22023">MEVVALSMTIMTITPSGAFSPGPLTASAVANGSIRGWKAGLYTALGHTAFELPYVAALVYVAKSLNLGVYKTPLAVAAAAFIAYFAYLLLRDAWGIIHGNPPAAPKSKFANPLAAGFALTALNPYFLVWWITVASPVVVALADQPLYVFIVVYAAHVWMDYFWLTLMAALGNVATKLLSARGYAVFLTALAILLVYFGVELLRGLF</sequence>
<comment type="subcellular location">
    <subcellularLocation>
        <location evidence="1">Cell membrane</location>
        <topology evidence="1">Multi-pass membrane protein</topology>
    </subcellularLocation>
</comment>
<dbReference type="GO" id="GO:0005886">
    <property type="term" value="C:plasma membrane"/>
    <property type="evidence" value="ECO:0007669"/>
    <property type="project" value="UniProtKB-SubCell"/>
</dbReference>
<dbReference type="Pfam" id="PF01810">
    <property type="entry name" value="LysE"/>
    <property type="match status" value="1"/>
</dbReference>